<keyword evidence="2" id="KW-1185">Reference proteome</keyword>
<gene>
    <name evidence="1" type="ORF">PXH66_02080</name>
</gene>
<evidence type="ECO:0000313" key="1">
    <source>
        <dbReference type="EMBL" id="WED65636.1"/>
    </source>
</evidence>
<protein>
    <submittedName>
        <fullName evidence="1">Nucleoside monophosphate kinase</fullName>
    </submittedName>
</protein>
<dbReference type="Proteomes" id="UP001218638">
    <property type="component" value="Chromosome"/>
</dbReference>
<reference evidence="1" key="1">
    <citation type="submission" date="2023-03" db="EMBL/GenBank/DDBJ databases">
        <title>Lomoglobus Profundus gen. nov., sp. nov., a novel member of the phylum Verrucomicrobia, isolated from deep-marine sediment of South China Sea.</title>
        <authorList>
            <person name="Ahmad T."/>
            <person name="Ishaq S.E."/>
            <person name="Wang F."/>
        </authorList>
    </citation>
    <scope>NUCLEOTIDE SEQUENCE</scope>
    <source>
        <strain evidence="1">LMO-M01</strain>
    </source>
</reference>
<dbReference type="EMBL" id="CP119075">
    <property type="protein sequence ID" value="WED65636.1"/>
    <property type="molecule type" value="Genomic_DNA"/>
</dbReference>
<dbReference type="GO" id="GO:0016301">
    <property type="term" value="F:kinase activity"/>
    <property type="evidence" value="ECO:0007669"/>
    <property type="project" value="UniProtKB-KW"/>
</dbReference>
<keyword evidence="1" id="KW-0808">Transferase</keyword>
<keyword evidence="1" id="KW-0418">Kinase</keyword>
<dbReference type="AlphaFoldDB" id="A0AAE9ZXZ2"/>
<dbReference type="Gene3D" id="3.40.50.300">
    <property type="entry name" value="P-loop containing nucleotide triphosphate hydrolases"/>
    <property type="match status" value="1"/>
</dbReference>
<dbReference type="Pfam" id="PF00406">
    <property type="entry name" value="ADK"/>
    <property type="match status" value="1"/>
</dbReference>
<accession>A0AAE9ZXZ2</accession>
<organism evidence="1 2">
    <name type="scientific">Synoicihabitans lomoniglobus</name>
    <dbReference type="NCBI Taxonomy" id="2909285"/>
    <lineage>
        <taxon>Bacteria</taxon>
        <taxon>Pseudomonadati</taxon>
        <taxon>Verrucomicrobiota</taxon>
        <taxon>Opitutia</taxon>
        <taxon>Opitutales</taxon>
        <taxon>Opitutaceae</taxon>
        <taxon>Synoicihabitans</taxon>
    </lineage>
</organism>
<sequence>MVLGPLSSAQADRSRSLNIEHVSSAILIKQEISRRTPLGSQASRALAQEQPVPDQIILSILRRWFWARKPDAGFVLADFPATLLQAQVFDEWLEARDSTLTACATSSDSDTVAAPAIIDHYRTLGVEIFDAETLFAA</sequence>
<name>A0AAE9ZXZ2_9BACT</name>
<dbReference type="InterPro" id="IPR027417">
    <property type="entry name" value="P-loop_NTPase"/>
</dbReference>
<dbReference type="RefSeq" id="WP_330930402.1">
    <property type="nucleotide sequence ID" value="NZ_JAKGCW010000040.1"/>
</dbReference>
<evidence type="ECO:0000313" key="2">
    <source>
        <dbReference type="Proteomes" id="UP001218638"/>
    </source>
</evidence>
<dbReference type="KEGG" id="slom:PXH66_02080"/>
<dbReference type="SUPFAM" id="SSF52540">
    <property type="entry name" value="P-loop containing nucleoside triphosphate hydrolases"/>
    <property type="match status" value="1"/>
</dbReference>
<proteinExistence type="predicted"/>